<dbReference type="CDD" id="cd00207">
    <property type="entry name" value="fer2"/>
    <property type="match status" value="1"/>
</dbReference>
<evidence type="ECO:0000259" key="9">
    <source>
        <dbReference type="PROSITE" id="PS51384"/>
    </source>
</evidence>
<feature type="domain" description="2Fe-2S ferredoxin-type" evidence="8">
    <location>
        <begin position="295"/>
        <end position="379"/>
    </location>
</feature>
<evidence type="ECO:0000313" key="10">
    <source>
        <dbReference type="EMBL" id="RMI29490.1"/>
    </source>
</evidence>
<sequence length="379" mass="41020">MTGTPVPVRWPIPQEPPADLFARPRRDRTLRLVAAVAEARIRWSAFVNRGTPAGRVDDHAITVVVGARRVEARETDVCSIEFVAPDGGRLPRWYPGAHLDVVLPSGKVRQYSLCGDPSDRYRYRIAVRRIPDGGGGSIEVHDALTVGRTVTLRGPRNAFPFVLPGHGSTATRLHFVAGGIGITPILPMIRLADRLGVDWSMVYVGRSRATIPFLAEVESFGARVTVRTDDEHGIPTGADLLPGIGPDTAVYCCGPVPMTAAIAARVRELAAAPRAAIELHSERFSAPPVVDGRPFTVELARSGRTVEVPADRSALEEVLKVRPDTAYSCRQGFCRTCVVKVLDGSPEHRETVLTADQHAAGEMLLCVSRCAGERLVLDL</sequence>
<evidence type="ECO:0000259" key="8">
    <source>
        <dbReference type="PROSITE" id="PS51085"/>
    </source>
</evidence>
<feature type="domain" description="FAD-binding FR-type" evidence="9">
    <location>
        <begin position="58"/>
        <end position="162"/>
    </location>
</feature>
<protein>
    <submittedName>
        <fullName evidence="10">Oxidoreductase</fullName>
    </submittedName>
</protein>
<keyword evidence="3" id="KW-0001">2Fe-2S</keyword>
<dbReference type="PROSITE" id="PS51085">
    <property type="entry name" value="2FE2S_FER_2"/>
    <property type="match status" value="1"/>
</dbReference>
<comment type="cofactor">
    <cofactor evidence="1">
        <name>FAD</name>
        <dbReference type="ChEBI" id="CHEBI:57692"/>
    </cofactor>
</comment>
<evidence type="ECO:0000256" key="4">
    <source>
        <dbReference type="ARBA" id="ARBA00022723"/>
    </source>
</evidence>
<proteinExistence type="predicted"/>
<organism evidence="10 11">
    <name type="scientific">Nocardia stercoris</name>
    <dbReference type="NCBI Taxonomy" id="2483361"/>
    <lineage>
        <taxon>Bacteria</taxon>
        <taxon>Bacillati</taxon>
        <taxon>Actinomycetota</taxon>
        <taxon>Actinomycetes</taxon>
        <taxon>Mycobacteriales</taxon>
        <taxon>Nocardiaceae</taxon>
        <taxon>Nocardia</taxon>
    </lineage>
</organism>
<dbReference type="PRINTS" id="PR00409">
    <property type="entry name" value="PHDIOXRDTASE"/>
</dbReference>
<dbReference type="InterPro" id="IPR036010">
    <property type="entry name" value="2Fe-2S_ferredoxin-like_sf"/>
</dbReference>
<dbReference type="InterPro" id="IPR039261">
    <property type="entry name" value="FNR_nucleotide-bd"/>
</dbReference>
<dbReference type="Proteomes" id="UP000279275">
    <property type="component" value="Unassembled WGS sequence"/>
</dbReference>
<dbReference type="EMBL" id="RFFH01000014">
    <property type="protein sequence ID" value="RMI29490.1"/>
    <property type="molecule type" value="Genomic_DNA"/>
</dbReference>
<dbReference type="InterPro" id="IPR017938">
    <property type="entry name" value="Riboflavin_synthase-like_b-brl"/>
</dbReference>
<evidence type="ECO:0000256" key="7">
    <source>
        <dbReference type="ARBA" id="ARBA00023014"/>
    </source>
</evidence>
<dbReference type="InterPro" id="IPR012675">
    <property type="entry name" value="Beta-grasp_dom_sf"/>
</dbReference>
<dbReference type="SUPFAM" id="SSF52343">
    <property type="entry name" value="Ferredoxin reductase-like, C-terminal NADP-linked domain"/>
    <property type="match status" value="1"/>
</dbReference>
<keyword evidence="2" id="KW-0285">Flavoprotein</keyword>
<dbReference type="PROSITE" id="PS51384">
    <property type="entry name" value="FAD_FR"/>
    <property type="match status" value="1"/>
</dbReference>
<name>A0A3M2KYF6_9NOCA</name>
<dbReference type="RefSeq" id="WP_122190722.1">
    <property type="nucleotide sequence ID" value="NZ_RFFH01000014.1"/>
</dbReference>
<dbReference type="GO" id="GO:0046872">
    <property type="term" value="F:metal ion binding"/>
    <property type="evidence" value="ECO:0007669"/>
    <property type="project" value="UniProtKB-KW"/>
</dbReference>
<evidence type="ECO:0000256" key="6">
    <source>
        <dbReference type="ARBA" id="ARBA00023004"/>
    </source>
</evidence>
<keyword evidence="6" id="KW-0408">Iron</keyword>
<dbReference type="PANTHER" id="PTHR47354:SF1">
    <property type="entry name" value="CARNITINE MONOOXYGENASE REDUCTASE SUBUNIT"/>
    <property type="match status" value="1"/>
</dbReference>
<evidence type="ECO:0000256" key="1">
    <source>
        <dbReference type="ARBA" id="ARBA00001974"/>
    </source>
</evidence>
<dbReference type="SUPFAM" id="SSF54292">
    <property type="entry name" value="2Fe-2S ferredoxin-like"/>
    <property type="match status" value="1"/>
</dbReference>
<keyword evidence="7" id="KW-0411">Iron-sulfur</keyword>
<dbReference type="InterPro" id="IPR017927">
    <property type="entry name" value="FAD-bd_FR_type"/>
</dbReference>
<dbReference type="InterPro" id="IPR001041">
    <property type="entry name" value="2Fe-2S_ferredoxin-type"/>
</dbReference>
<gene>
    <name evidence="10" type="ORF">EBN03_25775</name>
</gene>
<keyword evidence="5" id="KW-0560">Oxidoreductase</keyword>
<keyword evidence="4" id="KW-0479">Metal-binding</keyword>
<dbReference type="Gene3D" id="2.40.30.10">
    <property type="entry name" value="Translation factors"/>
    <property type="match status" value="1"/>
</dbReference>
<dbReference type="CDD" id="cd06185">
    <property type="entry name" value="PDR_like"/>
    <property type="match status" value="1"/>
</dbReference>
<dbReference type="AlphaFoldDB" id="A0A3M2KYF6"/>
<dbReference type="InterPro" id="IPR050415">
    <property type="entry name" value="MRET"/>
</dbReference>
<dbReference type="OrthoDB" id="502624at2"/>
<evidence type="ECO:0000313" key="11">
    <source>
        <dbReference type="Proteomes" id="UP000279275"/>
    </source>
</evidence>
<evidence type="ECO:0000256" key="2">
    <source>
        <dbReference type="ARBA" id="ARBA00022630"/>
    </source>
</evidence>
<dbReference type="PANTHER" id="PTHR47354">
    <property type="entry name" value="NADH OXIDOREDUCTASE HCR"/>
    <property type="match status" value="1"/>
</dbReference>
<accession>A0A3M2KYF6</accession>
<dbReference type="Gene3D" id="3.10.20.30">
    <property type="match status" value="1"/>
</dbReference>
<evidence type="ECO:0000256" key="3">
    <source>
        <dbReference type="ARBA" id="ARBA00022714"/>
    </source>
</evidence>
<dbReference type="Pfam" id="PF00111">
    <property type="entry name" value="Fer2"/>
    <property type="match status" value="1"/>
</dbReference>
<dbReference type="SUPFAM" id="SSF63380">
    <property type="entry name" value="Riboflavin synthase domain-like"/>
    <property type="match status" value="1"/>
</dbReference>
<dbReference type="GO" id="GO:0051537">
    <property type="term" value="F:2 iron, 2 sulfur cluster binding"/>
    <property type="evidence" value="ECO:0007669"/>
    <property type="project" value="UniProtKB-KW"/>
</dbReference>
<keyword evidence="11" id="KW-1185">Reference proteome</keyword>
<comment type="caution">
    <text evidence="10">The sequence shown here is derived from an EMBL/GenBank/DDBJ whole genome shotgun (WGS) entry which is preliminary data.</text>
</comment>
<dbReference type="GO" id="GO:0016491">
    <property type="term" value="F:oxidoreductase activity"/>
    <property type="evidence" value="ECO:0007669"/>
    <property type="project" value="UniProtKB-KW"/>
</dbReference>
<dbReference type="Gene3D" id="3.40.50.80">
    <property type="entry name" value="Nucleotide-binding domain of ferredoxin-NADP reductase (FNR) module"/>
    <property type="match status" value="1"/>
</dbReference>
<reference evidence="10 11" key="1">
    <citation type="submission" date="2018-10" db="EMBL/GenBank/DDBJ databases">
        <title>Isolation from cow dung.</title>
        <authorList>
            <person name="Ling L."/>
        </authorList>
    </citation>
    <scope>NUCLEOTIDE SEQUENCE [LARGE SCALE GENOMIC DNA]</scope>
    <source>
        <strain evidence="10 11">NEAU-LL90</strain>
    </source>
</reference>
<evidence type="ECO:0000256" key="5">
    <source>
        <dbReference type="ARBA" id="ARBA00023002"/>
    </source>
</evidence>